<reference evidence="2" key="1">
    <citation type="submission" date="2016-10" db="EMBL/GenBank/DDBJ databases">
        <authorList>
            <person name="Varghese N."/>
        </authorList>
    </citation>
    <scope>NUCLEOTIDE SEQUENCE [LARGE SCALE GENOMIC DNA]</scope>
    <source>
        <strain evidence="2">DSM 44719</strain>
    </source>
</reference>
<gene>
    <name evidence="1" type="ORF">SAMN04490220_3698</name>
</gene>
<sequence length="106" mass="11234">MSESTHVDTAALRAAAGQLDSLFDEASSQLNTTDAALTDSGAAWPDATGAAFGRFACYLDGRRESLQRTLAEVSTTLVECAHRYHEQDEATSARLDAVAPTTSLNL</sequence>
<protein>
    <submittedName>
        <fullName evidence="1">Excreted virulence factor EspC, type VII ESX diderm</fullName>
    </submittedName>
</protein>
<organism evidence="1 2">
    <name type="scientific">Rhodococcus jostii</name>
    <dbReference type="NCBI Taxonomy" id="132919"/>
    <lineage>
        <taxon>Bacteria</taxon>
        <taxon>Bacillati</taxon>
        <taxon>Actinomycetota</taxon>
        <taxon>Actinomycetes</taxon>
        <taxon>Mycobacteriales</taxon>
        <taxon>Nocardiaceae</taxon>
        <taxon>Rhodococcus</taxon>
    </lineage>
</organism>
<dbReference type="OrthoDB" id="4562312at2"/>
<dbReference type="GO" id="GO:0009306">
    <property type="term" value="P:protein secretion"/>
    <property type="evidence" value="ECO:0007669"/>
    <property type="project" value="InterPro"/>
</dbReference>
<evidence type="ECO:0000313" key="2">
    <source>
        <dbReference type="Proteomes" id="UP000183407"/>
    </source>
</evidence>
<proteinExistence type="predicted"/>
<dbReference type="SUPFAM" id="SSF140453">
    <property type="entry name" value="EsxAB dimer-like"/>
    <property type="match status" value="1"/>
</dbReference>
<dbReference type="AlphaFoldDB" id="A0A1H4YID8"/>
<accession>A0A1H4YID8</accession>
<dbReference type="InterPro" id="IPR022536">
    <property type="entry name" value="EspC"/>
</dbReference>
<dbReference type="RefSeq" id="WP_073364479.1">
    <property type="nucleotide sequence ID" value="NZ_FNTL01000004.1"/>
</dbReference>
<dbReference type="InterPro" id="IPR036689">
    <property type="entry name" value="ESAT-6-like_sf"/>
</dbReference>
<name>A0A1H4YID8_RHOJO</name>
<dbReference type="Gene3D" id="1.10.287.1060">
    <property type="entry name" value="ESAT-6-like"/>
    <property type="match status" value="1"/>
</dbReference>
<dbReference type="Proteomes" id="UP000183407">
    <property type="component" value="Unassembled WGS sequence"/>
</dbReference>
<dbReference type="Pfam" id="PF10824">
    <property type="entry name" value="T7SS_ESX_EspC"/>
    <property type="match status" value="1"/>
</dbReference>
<dbReference type="EMBL" id="FNTL01000004">
    <property type="protein sequence ID" value="SED16884.1"/>
    <property type="molecule type" value="Genomic_DNA"/>
</dbReference>
<evidence type="ECO:0000313" key="1">
    <source>
        <dbReference type="EMBL" id="SED16884.1"/>
    </source>
</evidence>